<evidence type="ECO:0000313" key="3">
    <source>
        <dbReference type="Proteomes" id="UP000094757"/>
    </source>
</evidence>
<dbReference type="InterPro" id="IPR036390">
    <property type="entry name" value="WH_DNA-bd_sf"/>
</dbReference>
<dbReference type="STRING" id="39950.BCB69_05490"/>
<evidence type="ECO:0000259" key="1">
    <source>
        <dbReference type="Pfam" id="PF03551"/>
    </source>
</evidence>
<dbReference type="Gene3D" id="1.10.10.10">
    <property type="entry name" value="Winged helix-like DNA-binding domain superfamily/Winged helix DNA-binding domain"/>
    <property type="match status" value="1"/>
</dbReference>
<dbReference type="AlphaFoldDB" id="A0A1B3WFH3"/>
<dbReference type="InterPro" id="IPR052509">
    <property type="entry name" value="Metal_resp_DNA-bind_regulator"/>
</dbReference>
<dbReference type="PANTHER" id="PTHR33169:SF24">
    <property type="entry name" value="TRANSCRIPTIONAL REGULATOR, PADR FAMILY"/>
    <property type="match status" value="1"/>
</dbReference>
<gene>
    <name evidence="2" type="ORF">BCB69_05490</name>
</gene>
<proteinExistence type="predicted"/>
<organism evidence="2 3">
    <name type="scientific">Dialister pneumosintes</name>
    <dbReference type="NCBI Taxonomy" id="39950"/>
    <lineage>
        <taxon>Bacteria</taxon>
        <taxon>Bacillati</taxon>
        <taxon>Bacillota</taxon>
        <taxon>Negativicutes</taxon>
        <taxon>Veillonellales</taxon>
        <taxon>Veillonellaceae</taxon>
        <taxon>Dialister</taxon>
    </lineage>
</organism>
<dbReference type="InterPro" id="IPR036388">
    <property type="entry name" value="WH-like_DNA-bd_sf"/>
</dbReference>
<dbReference type="Pfam" id="PF03551">
    <property type="entry name" value="PadR"/>
    <property type="match status" value="1"/>
</dbReference>
<dbReference type="InterPro" id="IPR005149">
    <property type="entry name" value="Tscrpt_reg_PadR_N"/>
</dbReference>
<dbReference type="PANTHER" id="PTHR33169">
    <property type="entry name" value="PADR-FAMILY TRANSCRIPTIONAL REGULATOR"/>
    <property type="match status" value="1"/>
</dbReference>
<feature type="domain" description="Transcription regulator PadR N-terminal" evidence="1">
    <location>
        <begin position="14"/>
        <end position="82"/>
    </location>
</feature>
<dbReference type="RefSeq" id="WP_069177434.1">
    <property type="nucleotide sequence ID" value="NZ_CP017037.1"/>
</dbReference>
<dbReference type="KEGG" id="dpn:BCB69_05490"/>
<dbReference type="Proteomes" id="UP000094757">
    <property type="component" value="Chromosome"/>
</dbReference>
<accession>A0A1B3WFH3</accession>
<evidence type="ECO:0000313" key="2">
    <source>
        <dbReference type="EMBL" id="AOH39676.1"/>
    </source>
</evidence>
<dbReference type="EMBL" id="CP017037">
    <property type="protein sequence ID" value="AOH39676.1"/>
    <property type="molecule type" value="Genomic_DNA"/>
</dbReference>
<name>A0A1B3WFH3_9FIRM</name>
<protein>
    <submittedName>
        <fullName evidence="2">PadR family transcriptional regulator</fullName>
    </submittedName>
</protein>
<dbReference type="SUPFAM" id="SSF46785">
    <property type="entry name" value="Winged helix' DNA-binding domain"/>
    <property type="match status" value="1"/>
</dbReference>
<sequence length="107" mass="12694">MKTQLKKGVIELLVLALLTQKDQYGYEIVETISRYIEMSEGSIYPLLKRLQKEEFVDTYWKESTSGPPRKYYKITEGGKRTYVEMLRQWKEFSTAVNRFLKGINEKD</sequence>
<reference evidence="3" key="1">
    <citation type="submission" date="2016-08" db="EMBL/GenBank/DDBJ databases">
        <authorList>
            <person name="Holder M.E."/>
            <person name="Ajami N.J."/>
            <person name="Petrosino J.F."/>
        </authorList>
    </citation>
    <scope>NUCLEOTIDE SEQUENCE [LARGE SCALE GENOMIC DNA]</scope>
    <source>
        <strain evidence="3">F0677</strain>
    </source>
</reference>